<name>A0A834KFU3_VESVU</name>
<dbReference type="Proteomes" id="UP000614350">
    <property type="component" value="Unassembled WGS sequence"/>
</dbReference>
<comment type="caution">
    <text evidence="1">The sequence shown here is derived from an EMBL/GenBank/DDBJ whole genome shotgun (WGS) entry which is preliminary data.</text>
</comment>
<proteinExistence type="predicted"/>
<dbReference type="EMBL" id="JACSEA010000004">
    <property type="protein sequence ID" value="KAF7403156.1"/>
    <property type="molecule type" value="Genomic_DNA"/>
</dbReference>
<keyword evidence="2" id="KW-1185">Reference proteome</keyword>
<dbReference type="AlphaFoldDB" id="A0A834KFU3"/>
<evidence type="ECO:0000313" key="1">
    <source>
        <dbReference type="EMBL" id="KAF7403156.1"/>
    </source>
</evidence>
<reference evidence="1" key="1">
    <citation type="journal article" date="2020" name="G3 (Bethesda)">
        <title>High-Quality Assemblies for Three Invasive Social Wasps from the &lt;i&gt;Vespula&lt;/i&gt; Genus.</title>
        <authorList>
            <person name="Harrop T.W.R."/>
            <person name="Guhlin J."/>
            <person name="McLaughlin G.M."/>
            <person name="Permina E."/>
            <person name="Stockwell P."/>
            <person name="Gilligan J."/>
            <person name="Le Lec M.F."/>
            <person name="Gruber M.A.M."/>
            <person name="Quinn O."/>
            <person name="Lovegrove M."/>
            <person name="Duncan E.J."/>
            <person name="Remnant E.J."/>
            <person name="Van Eeckhoven J."/>
            <person name="Graham B."/>
            <person name="Knapp R.A."/>
            <person name="Langford K.W."/>
            <person name="Kronenberg Z."/>
            <person name="Press M.O."/>
            <person name="Eacker S.M."/>
            <person name="Wilson-Rankin E.E."/>
            <person name="Purcell J."/>
            <person name="Lester P.J."/>
            <person name="Dearden P.K."/>
        </authorList>
    </citation>
    <scope>NUCLEOTIDE SEQUENCE</scope>
    <source>
        <strain evidence="1">Marl-1</strain>
    </source>
</reference>
<accession>A0A834KFU3</accession>
<sequence length="115" mass="12151">MSISDIYIDTIYILRCLIVLAGPEYRIDTGLGGGGKTLTVESSSEDEEVHGTSYGIPHGKVRHGTLHGLADKQTTALALASRESTVVAVTAAVAVFAHRCSSRVRPKSARGAAVW</sequence>
<gene>
    <name evidence="1" type="ORF">HZH66_005423</name>
</gene>
<protein>
    <submittedName>
        <fullName evidence="1">Uncharacterized protein</fullName>
    </submittedName>
</protein>
<organism evidence="1 2">
    <name type="scientific">Vespula vulgaris</name>
    <name type="common">Yellow jacket</name>
    <name type="synonym">Wasp</name>
    <dbReference type="NCBI Taxonomy" id="7454"/>
    <lineage>
        <taxon>Eukaryota</taxon>
        <taxon>Metazoa</taxon>
        <taxon>Ecdysozoa</taxon>
        <taxon>Arthropoda</taxon>
        <taxon>Hexapoda</taxon>
        <taxon>Insecta</taxon>
        <taxon>Pterygota</taxon>
        <taxon>Neoptera</taxon>
        <taxon>Endopterygota</taxon>
        <taxon>Hymenoptera</taxon>
        <taxon>Apocrita</taxon>
        <taxon>Aculeata</taxon>
        <taxon>Vespoidea</taxon>
        <taxon>Vespidae</taxon>
        <taxon>Vespinae</taxon>
        <taxon>Vespula</taxon>
    </lineage>
</organism>
<evidence type="ECO:0000313" key="2">
    <source>
        <dbReference type="Proteomes" id="UP000614350"/>
    </source>
</evidence>